<feature type="transmembrane region" description="Helical" evidence="2">
    <location>
        <begin position="66"/>
        <end position="85"/>
    </location>
</feature>
<comment type="caution">
    <text evidence="3">The sequence shown here is derived from an EMBL/GenBank/DDBJ whole genome shotgun (WGS) entry which is preliminary data.</text>
</comment>
<organism evidence="3 4">
    <name type="scientific">Actinoalloteichus caeruleus DSM 43889</name>
    <dbReference type="NCBI Taxonomy" id="1120930"/>
    <lineage>
        <taxon>Bacteria</taxon>
        <taxon>Bacillati</taxon>
        <taxon>Actinomycetota</taxon>
        <taxon>Actinomycetes</taxon>
        <taxon>Pseudonocardiales</taxon>
        <taxon>Pseudonocardiaceae</taxon>
        <taxon>Actinoalloteichus</taxon>
        <taxon>Actinoalloteichus cyanogriseus</taxon>
    </lineage>
</organism>
<sequence length="218" mass="23727">MRGIAGRAREWSEYSAEAQHRWRERQSSWFPSLRQRRRRRAAVLCHALLAASLVVTTASVDSLGDAFLLVYLPVYLLCVLSWFLLRVLTNTIAESMTTTLDEWERTLRDRLTHVSFQLVIPANLCVAAYLVVTADSPRSAVSGAAVLAAVTFLLACLPTVLLAWMLPDEDADIVDVPPVPPADAGPSRPTEPTPPGEADGCQGATTSTREGQPVGMGN</sequence>
<dbReference type="RefSeq" id="WP_026417481.1">
    <property type="nucleotide sequence ID" value="NZ_AUBJ02000001.1"/>
</dbReference>
<dbReference type="EMBL" id="AUBJ02000001">
    <property type="protein sequence ID" value="MCP2332511.1"/>
    <property type="molecule type" value="Genomic_DNA"/>
</dbReference>
<protein>
    <submittedName>
        <fullName evidence="3">Uncharacterized protein</fullName>
    </submittedName>
</protein>
<evidence type="ECO:0000313" key="3">
    <source>
        <dbReference type="EMBL" id="MCP2332511.1"/>
    </source>
</evidence>
<feature type="compositionally biased region" description="Pro residues" evidence="1">
    <location>
        <begin position="177"/>
        <end position="195"/>
    </location>
</feature>
<keyword evidence="2" id="KW-0472">Membrane</keyword>
<feature type="region of interest" description="Disordered" evidence="1">
    <location>
        <begin position="175"/>
        <end position="218"/>
    </location>
</feature>
<reference evidence="3 4" key="1">
    <citation type="submission" date="2022-06" db="EMBL/GenBank/DDBJ databases">
        <title>Genomic Encyclopedia of Type Strains, Phase I: the one thousand microbial genomes (KMG-I) project.</title>
        <authorList>
            <person name="Kyrpides N."/>
        </authorList>
    </citation>
    <scope>NUCLEOTIDE SEQUENCE [LARGE SCALE GENOMIC DNA]</scope>
    <source>
        <strain evidence="3 4">DSM 43889</strain>
    </source>
</reference>
<gene>
    <name evidence="3" type="ORF">G443_002781</name>
</gene>
<proteinExistence type="predicted"/>
<dbReference type="Proteomes" id="UP000791080">
    <property type="component" value="Unassembled WGS sequence"/>
</dbReference>
<evidence type="ECO:0000313" key="4">
    <source>
        <dbReference type="Proteomes" id="UP000791080"/>
    </source>
</evidence>
<keyword evidence="4" id="KW-1185">Reference proteome</keyword>
<feature type="transmembrane region" description="Helical" evidence="2">
    <location>
        <begin position="144"/>
        <end position="166"/>
    </location>
</feature>
<keyword evidence="2" id="KW-0812">Transmembrane</keyword>
<feature type="transmembrane region" description="Helical" evidence="2">
    <location>
        <begin position="41"/>
        <end position="60"/>
    </location>
</feature>
<keyword evidence="2" id="KW-1133">Transmembrane helix</keyword>
<feature type="transmembrane region" description="Helical" evidence="2">
    <location>
        <begin position="114"/>
        <end position="132"/>
    </location>
</feature>
<evidence type="ECO:0000256" key="1">
    <source>
        <dbReference type="SAM" id="MobiDB-lite"/>
    </source>
</evidence>
<name>A0ABT1JJ26_ACTCY</name>
<evidence type="ECO:0000256" key="2">
    <source>
        <dbReference type="SAM" id="Phobius"/>
    </source>
</evidence>
<accession>A0ABT1JJ26</accession>